<gene>
    <name evidence="6" type="primary">CES4A</name>
    <name evidence="6" type="ORF">LSUE1_G003992</name>
</gene>
<dbReference type="InterPro" id="IPR050309">
    <property type="entry name" value="Type-B_Carboxylest/Lipase"/>
</dbReference>
<dbReference type="FunFam" id="3.40.50.1820:FF:000263">
    <property type="entry name" value="Carboxylic ester hydrolase"/>
    <property type="match status" value="1"/>
</dbReference>
<name>A0A8T9C9A2_9HELO</name>
<dbReference type="PROSITE" id="PS00122">
    <property type="entry name" value="CARBOXYLESTERASE_B_1"/>
    <property type="match status" value="1"/>
</dbReference>
<dbReference type="InterPro" id="IPR019826">
    <property type="entry name" value="Carboxylesterase_B_AS"/>
</dbReference>
<feature type="domain" description="Carboxylesterase type B" evidence="5">
    <location>
        <begin position="44"/>
        <end position="557"/>
    </location>
</feature>
<accession>A0A8T9C9A2</accession>
<organism evidence="6 7">
    <name type="scientific">Lachnellula suecica</name>
    <dbReference type="NCBI Taxonomy" id="602035"/>
    <lineage>
        <taxon>Eukaryota</taxon>
        <taxon>Fungi</taxon>
        <taxon>Dikarya</taxon>
        <taxon>Ascomycota</taxon>
        <taxon>Pezizomycotina</taxon>
        <taxon>Leotiomycetes</taxon>
        <taxon>Helotiales</taxon>
        <taxon>Lachnaceae</taxon>
        <taxon>Lachnellula</taxon>
    </lineage>
</organism>
<evidence type="ECO:0000256" key="3">
    <source>
        <dbReference type="RuleBase" id="RU361235"/>
    </source>
</evidence>
<keyword evidence="7" id="KW-1185">Reference proteome</keyword>
<sequence length="579" mass="64126">MGSQRKARRLGLVGTAITFGLVSLWFMMMNNPRGRNVPAMKKNRPSVTLRQGTVLGLEEDSSHGAFPQVLEEFLGIPYALSTERQRRFKPPVPVTSSKDEIDAGSFGARCPSGPGDAIIQSEDCLNLNIFRPKIRDENEKLPVLVYVHGGSFNFGSGSSRAISSLVAWSESPMIGISFNYRVGAFGFLPSKLAAKEGLLNLGLKDQELLLKWVQDNIAAFGGDPDNVTIMGLSAGAHSVGHHVMHNPESPPLFHRAIIESGATTARAVYRYDNAIVEKQFQEFLSHLNLETVSESNIFNKLRALPTSQIKQASEAVFDKYNPSIRWPFQPVIDGPGGMIPIAPIKAWRTKKWHKIPILTGFNTNEGAMFVPSTLSKSQQFTAFFRTLLPGLSSEDLETLNKVYPDPISHPTSKYAETRKGLAAQFKRVEQAYGHFAYIAPVRQTVNFAASGPAPIYLYHFAANSSIRGGADHGDHASFVTYNKETKDISPTIAEIAGTMHAYWTSFITTGDPNKLGGRFEDRPVWPKYVLGKAKKMLFGEGNDERAGQKHKGKAVQVVDDSWAKEECDFWWERTEKFEV</sequence>
<comment type="similarity">
    <text evidence="1 3">Belongs to the type-B carboxylesterase/lipase family.</text>
</comment>
<keyword evidence="4" id="KW-0472">Membrane</keyword>
<dbReference type="InterPro" id="IPR002018">
    <property type="entry name" value="CarbesteraseB"/>
</dbReference>
<proteinExistence type="inferred from homology"/>
<keyword evidence="4" id="KW-0812">Transmembrane</keyword>
<dbReference type="GO" id="GO:0016787">
    <property type="term" value="F:hydrolase activity"/>
    <property type="evidence" value="ECO:0007669"/>
    <property type="project" value="UniProtKB-KW"/>
</dbReference>
<evidence type="ECO:0000256" key="2">
    <source>
        <dbReference type="ARBA" id="ARBA00022801"/>
    </source>
</evidence>
<dbReference type="EC" id="3.1.1.-" evidence="3"/>
<feature type="transmembrane region" description="Helical" evidence="4">
    <location>
        <begin position="12"/>
        <end position="29"/>
    </location>
</feature>
<keyword evidence="2 3" id="KW-0378">Hydrolase</keyword>
<evidence type="ECO:0000259" key="5">
    <source>
        <dbReference type="Pfam" id="PF00135"/>
    </source>
</evidence>
<dbReference type="Pfam" id="PF00135">
    <property type="entry name" value="COesterase"/>
    <property type="match status" value="1"/>
</dbReference>
<evidence type="ECO:0000256" key="4">
    <source>
        <dbReference type="SAM" id="Phobius"/>
    </source>
</evidence>
<dbReference type="Proteomes" id="UP000469558">
    <property type="component" value="Unassembled WGS sequence"/>
</dbReference>
<evidence type="ECO:0000256" key="1">
    <source>
        <dbReference type="ARBA" id="ARBA00005964"/>
    </source>
</evidence>
<evidence type="ECO:0000313" key="7">
    <source>
        <dbReference type="Proteomes" id="UP000469558"/>
    </source>
</evidence>
<evidence type="ECO:0000313" key="6">
    <source>
        <dbReference type="EMBL" id="TVY82248.1"/>
    </source>
</evidence>
<dbReference type="AlphaFoldDB" id="A0A8T9C9A2"/>
<keyword evidence="4" id="KW-1133">Transmembrane helix</keyword>
<dbReference type="OrthoDB" id="408631at2759"/>
<dbReference type="EMBL" id="QGMK01000347">
    <property type="protein sequence ID" value="TVY82248.1"/>
    <property type="molecule type" value="Genomic_DNA"/>
</dbReference>
<dbReference type="SUPFAM" id="SSF53474">
    <property type="entry name" value="alpha/beta-Hydrolases"/>
    <property type="match status" value="1"/>
</dbReference>
<dbReference type="PANTHER" id="PTHR11559">
    <property type="entry name" value="CARBOXYLESTERASE"/>
    <property type="match status" value="1"/>
</dbReference>
<dbReference type="InterPro" id="IPR029058">
    <property type="entry name" value="AB_hydrolase_fold"/>
</dbReference>
<protein>
    <recommendedName>
        <fullName evidence="3">Carboxylic ester hydrolase</fullName>
        <ecNumber evidence="3">3.1.1.-</ecNumber>
    </recommendedName>
</protein>
<comment type="caution">
    <text evidence="6">The sequence shown here is derived from an EMBL/GenBank/DDBJ whole genome shotgun (WGS) entry which is preliminary data.</text>
</comment>
<dbReference type="Gene3D" id="3.40.50.1820">
    <property type="entry name" value="alpha/beta hydrolase"/>
    <property type="match status" value="1"/>
</dbReference>
<reference evidence="6 7" key="1">
    <citation type="submission" date="2018-05" db="EMBL/GenBank/DDBJ databases">
        <title>Genome sequencing and assembly of the regulated plant pathogen Lachnellula willkommii and related sister species for the development of diagnostic species identification markers.</title>
        <authorList>
            <person name="Giroux E."/>
            <person name="Bilodeau G."/>
        </authorList>
    </citation>
    <scope>NUCLEOTIDE SEQUENCE [LARGE SCALE GENOMIC DNA]</scope>
    <source>
        <strain evidence="6 7">CBS 268.59</strain>
    </source>
</reference>